<dbReference type="Proteomes" id="UP000663887">
    <property type="component" value="Unassembled WGS sequence"/>
</dbReference>
<evidence type="ECO:0000313" key="2">
    <source>
        <dbReference type="EMBL" id="CAF4065435.1"/>
    </source>
</evidence>
<comment type="caution">
    <text evidence="1">The sequence shown here is derived from an EMBL/GenBank/DDBJ whole genome shotgun (WGS) entry which is preliminary data.</text>
</comment>
<evidence type="ECO:0000313" key="1">
    <source>
        <dbReference type="EMBL" id="CAF2110349.1"/>
    </source>
</evidence>
<sequence>MFRSTRSLTGVYCTNVNFTVNDFLRRSQKLSVLNKIKHQQGNNPNEKPLLFPIHHKHKNDNHTIIQEKIEDIYDLDIEKIILNSYKMAVALMKPLNVIESLKQHHIIDLDSFSKYIFSELNAKSRMIDYSVITTANSKNSLYSESDTDDDDYDEDDYLNNNDELVSNINEDNDDLNESIDDEEDEENINSIKNDFNGLKIRDNINMEQKDHYFKIKINDTVKYVHKQTTCWILTNENGRLSTDRLRRVMETSKK</sequence>
<protein>
    <submittedName>
        <fullName evidence="1">Uncharacterized protein</fullName>
    </submittedName>
</protein>
<dbReference type="EMBL" id="CAJOBF010002948">
    <property type="protein sequence ID" value="CAF4065435.1"/>
    <property type="molecule type" value="Genomic_DNA"/>
</dbReference>
<organism evidence="1 3">
    <name type="scientific">Rotaria magnacalcarata</name>
    <dbReference type="NCBI Taxonomy" id="392030"/>
    <lineage>
        <taxon>Eukaryota</taxon>
        <taxon>Metazoa</taxon>
        <taxon>Spiralia</taxon>
        <taxon>Gnathifera</taxon>
        <taxon>Rotifera</taxon>
        <taxon>Eurotatoria</taxon>
        <taxon>Bdelloidea</taxon>
        <taxon>Philodinida</taxon>
        <taxon>Philodinidae</taxon>
        <taxon>Rotaria</taxon>
    </lineage>
</organism>
<accession>A0A816V7E2</accession>
<reference evidence="1" key="1">
    <citation type="submission" date="2021-02" db="EMBL/GenBank/DDBJ databases">
        <authorList>
            <person name="Nowell W R."/>
        </authorList>
    </citation>
    <scope>NUCLEOTIDE SEQUENCE</scope>
</reference>
<gene>
    <name evidence="2" type="ORF">UXM345_LOCUS20098</name>
    <name evidence="1" type="ORF">XDN619_LOCUS20608</name>
</gene>
<dbReference type="AlphaFoldDB" id="A0A816V7E2"/>
<dbReference type="Proteomes" id="UP000663842">
    <property type="component" value="Unassembled WGS sequence"/>
</dbReference>
<evidence type="ECO:0000313" key="3">
    <source>
        <dbReference type="Proteomes" id="UP000663887"/>
    </source>
</evidence>
<dbReference type="EMBL" id="CAJNRG010009128">
    <property type="protein sequence ID" value="CAF2110349.1"/>
    <property type="molecule type" value="Genomic_DNA"/>
</dbReference>
<proteinExistence type="predicted"/>
<name>A0A816V7E2_9BILA</name>